<reference evidence="3" key="1">
    <citation type="submission" date="2017-09" db="EMBL/GenBank/DDBJ databases">
        <title>Depth-based differentiation of microbial function through sediment-hosted aquifers and enrichment of novel symbionts in the deep terrestrial subsurface.</title>
        <authorList>
            <person name="Probst A.J."/>
            <person name="Ladd B."/>
            <person name="Jarett J.K."/>
            <person name="Geller-Mcgrath D.E."/>
            <person name="Sieber C.M.K."/>
            <person name="Emerson J.B."/>
            <person name="Anantharaman K."/>
            <person name="Thomas B.C."/>
            <person name="Malmstrom R."/>
            <person name="Stieglmeier M."/>
            <person name="Klingl A."/>
            <person name="Woyke T."/>
            <person name="Ryan C.M."/>
            <person name="Banfield J.F."/>
        </authorList>
    </citation>
    <scope>NUCLEOTIDE SEQUENCE [LARGE SCALE GENOMIC DNA]</scope>
</reference>
<keyword evidence="1" id="KW-0472">Membrane</keyword>
<keyword evidence="1" id="KW-1133">Transmembrane helix</keyword>
<dbReference type="Proteomes" id="UP000228635">
    <property type="component" value="Unassembled WGS sequence"/>
</dbReference>
<feature type="transmembrane region" description="Helical" evidence="1">
    <location>
        <begin position="83"/>
        <end position="104"/>
    </location>
</feature>
<evidence type="ECO:0000256" key="1">
    <source>
        <dbReference type="SAM" id="Phobius"/>
    </source>
</evidence>
<comment type="caution">
    <text evidence="2">The sequence shown here is derived from an EMBL/GenBank/DDBJ whole genome shotgun (WGS) entry which is preliminary data.</text>
</comment>
<protein>
    <submittedName>
        <fullName evidence="2">Uncharacterized protein</fullName>
    </submittedName>
</protein>
<name>A0A2M6WHT3_9BACT</name>
<proteinExistence type="predicted"/>
<evidence type="ECO:0000313" key="2">
    <source>
        <dbReference type="EMBL" id="PIT92353.1"/>
    </source>
</evidence>
<sequence>MNSMEKKQSSQLEKRVMRRVYFFWCYKKVSGSKMIRLATLATVTAVISAQISLSYVLANMRRMDLDLSSILKYFLNASLQTEGMMQILIGLVAILTAVFIWDMTMGVGRLAKSMANKAVTLRGARRF</sequence>
<keyword evidence="1" id="KW-0812">Transmembrane</keyword>
<evidence type="ECO:0000313" key="3">
    <source>
        <dbReference type="Proteomes" id="UP000228635"/>
    </source>
</evidence>
<gene>
    <name evidence="2" type="ORF">COU08_02865</name>
</gene>
<accession>A0A2M6WHT3</accession>
<dbReference type="EMBL" id="PFBA01000025">
    <property type="protein sequence ID" value="PIT92353.1"/>
    <property type="molecule type" value="Genomic_DNA"/>
</dbReference>
<dbReference type="AlphaFoldDB" id="A0A2M6WHT3"/>
<organism evidence="2 3">
    <name type="scientific">Candidatus Harrisonbacteria bacterium CG10_big_fil_rev_8_21_14_0_10_42_17</name>
    <dbReference type="NCBI Taxonomy" id="1974584"/>
    <lineage>
        <taxon>Bacteria</taxon>
        <taxon>Candidatus Harrisoniibacteriota</taxon>
    </lineage>
</organism>